<dbReference type="GeneID" id="41595077"/>
<accession>A0A2K5ARI9</accession>
<evidence type="ECO:0000313" key="2">
    <source>
        <dbReference type="EMBL" id="SPC34219.1"/>
    </source>
</evidence>
<dbReference type="KEGG" id="ncv:NCAV_1042"/>
<dbReference type="EMBL" id="LT981265">
    <property type="protein sequence ID" value="SPC34219.1"/>
    <property type="molecule type" value="Genomic_DNA"/>
</dbReference>
<keyword evidence="1" id="KW-1133">Transmembrane helix</keyword>
<reference evidence="3" key="1">
    <citation type="submission" date="2018-01" db="EMBL/GenBank/DDBJ databases">
        <authorList>
            <person name="Kerou L M."/>
        </authorList>
    </citation>
    <scope>NUCLEOTIDE SEQUENCE [LARGE SCALE GENOMIC DNA]</scope>
    <source>
        <strain evidence="3">SCU2</strain>
    </source>
</reference>
<evidence type="ECO:0000313" key="3">
    <source>
        <dbReference type="Proteomes" id="UP000236248"/>
    </source>
</evidence>
<dbReference type="AlphaFoldDB" id="A0A2K5ARI9"/>
<proteinExistence type="predicted"/>
<name>A0A2K5ARI9_9ARCH</name>
<keyword evidence="1" id="KW-0812">Transmembrane</keyword>
<dbReference type="RefSeq" id="WP_103287072.1">
    <property type="nucleotide sequence ID" value="NZ_LT981265.1"/>
</dbReference>
<feature type="transmembrane region" description="Helical" evidence="1">
    <location>
        <begin position="6"/>
        <end position="26"/>
    </location>
</feature>
<keyword evidence="1" id="KW-0472">Membrane</keyword>
<sequence length="303" mass="33461">MLVLLVLNITVVVMVFFLLLLSYIVITTFTSTPTIFTPTPNTTPTGTTTIGFNNYVVIRYGNDIMVKKNEATDYAKSLLLQALLTNKHDTIRQYIPVVLYNGEEDITDKVGGEYHSLVEVKTFAIAIRLLIIPEEDMNITRLVVKSQQGSDLFTLPVDITVKAYQSLYLIWYIQLAAEGITDNGASLLLSALAYNGYANEHAIARDIVLLSESSNVLSRSEVLPLSTLAFNANVNASTNTSTNTSTNSITFEATLKNNTMKEYKANGVGVRDTNDNIIFIQSIGEEITAKPYDRVNVRITIIA</sequence>
<gene>
    <name evidence="2" type="ORF">NCAV_1042</name>
</gene>
<evidence type="ECO:0000256" key="1">
    <source>
        <dbReference type="SAM" id="Phobius"/>
    </source>
</evidence>
<dbReference type="Proteomes" id="UP000236248">
    <property type="component" value="Chromosome NCAV"/>
</dbReference>
<protein>
    <submittedName>
        <fullName evidence="2">Uncharacterized protein</fullName>
    </submittedName>
</protein>
<organism evidence="2 3">
    <name type="scientific">Candidatus Nitrosocaldus cavascurensis</name>
    <dbReference type="NCBI Taxonomy" id="2058097"/>
    <lineage>
        <taxon>Archaea</taxon>
        <taxon>Nitrososphaerota</taxon>
        <taxon>Nitrososphaeria</taxon>
        <taxon>Candidatus Nitrosocaldales</taxon>
        <taxon>Candidatus Nitrosocaldaceae</taxon>
        <taxon>Candidatus Nitrosocaldus</taxon>
    </lineage>
</organism>
<keyword evidence="3" id="KW-1185">Reference proteome</keyword>